<gene>
    <name evidence="1" type="ORF">QYE76_072022</name>
</gene>
<accession>A0AAD8PIR6</accession>
<dbReference type="Proteomes" id="UP001231189">
    <property type="component" value="Unassembled WGS sequence"/>
</dbReference>
<keyword evidence="2" id="KW-1185">Reference proteome</keyword>
<dbReference type="AlphaFoldDB" id="A0AAD8PIR6"/>
<organism evidence="1 2">
    <name type="scientific">Lolium multiflorum</name>
    <name type="common">Italian ryegrass</name>
    <name type="synonym">Lolium perenne subsp. multiflorum</name>
    <dbReference type="NCBI Taxonomy" id="4521"/>
    <lineage>
        <taxon>Eukaryota</taxon>
        <taxon>Viridiplantae</taxon>
        <taxon>Streptophyta</taxon>
        <taxon>Embryophyta</taxon>
        <taxon>Tracheophyta</taxon>
        <taxon>Spermatophyta</taxon>
        <taxon>Magnoliopsida</taxon>
        <taxon>Liliopsida</taxon>
        <taxon>Poales</taxon>
        <taxon>Poaceae</taxon>
        <taxon>BOP clade</taxon>
        <taxon>Pooideae</taxon>
        <taxon>Poodae</taxon>
        <taxon>Poeae</taxon>
        <taxon>Poeae Chloroplast Group 2 (Poeae type)</taxon>
        <taxon>Loliodinae</taxon>
        <taxon>Loliinae</taxon>
        <taxon>Lolium</taxon>
    </lineage>
</organism>
<reference evidence="1" key="1">
    <citation type="submission" date="2023-07" db="EMBL/GenBank/DDBJ databases">
        <title>A chromosome-level genome assembly of Lolium multiflorum.</title>
        <authorList>
            <person name="Chen Y."/>
            <person name="Copetti D."/>
            <person name="Kolliker R."/>
            <person name="Studer B."/>
        </authorList>
    </citation>
    <scope>NUCLEOTIDE SEQUENCE</scope>
    <source>
        <strain evidence="1">02402/16</strain>
        <tissue evidence="1">Leaf</tissue>
    </source>
</reference>
<comment type="caution">
    <text evidence="1">The sequence shown here is derived from an EMBL/GenBank/DDBJ whole genome shotgun (WGS) entry which is preliminary data.</text>
</comment>
<sequence length="125" mass="13942">MKLYVSIFLASSVIIDKCNYFMCMRAALPVTVCWNGTEDPLIPVLATNYFTVGCAHIFEMIDALEKSVLGSASPMDIPRQFVIHVLKAKGLVKIDCDLYTVFTLAHEKFVKRSPGLADELLQVQL</sequence>
<dbReference type="EMBL" id="JAUUTY010001054">
    <property type="protein sequence ID" value="KAK1563984.1"/>
    <property type="molecule type" value="Genomic_DNA"/>
</dbReference>
<evidence type="ECO:0000313" key="1">
    <source>
        <dbReference type="EMBL" id="KAK1563984.1"/>
    </source>
</evidence>
<protein>
    <submittedName>
        <fullName evidence="1">Uncharacterized protein</fullName>
    </submittedName>
</protein>
<name>A0AAD8PIR6_LOLMU</name>
<proteinExistence type="predicted"/>
<evidence type="ECO:0000313" key="2">
    <source>
        <dbReference type="Proteomes" id="UP001231189"/>
    </source>
</evidence>